<proteinExistence type="predicted"/>
<dbReference type="AlphaFoldDB" id="A0A365R334"/>
<comment type="caution">
    <text evidence="2">The sequence shown here is derived from an EMBL/GenBank/DDBJ whole genome shotgun (WGS) entry which is preliminary data.</text>
</comment>
<sequence length="67" mass="7367">MWLSQITDKYKCEWRDPQRSQPRPDPRFLAGSRAVEPGGECELSNASRGSYSGCVGRNGMGPPPIDA</sequence>
<reference evidence="2 3" key="1">
    <citation type="submission" date="2018-06" db="EMBL/GenBank/DDBJ databases">
        <title>Draft genome sequence of Burkholderia reimsis strain BE51 isolated from a French agricultural soil.</title>
        <authorList>
            <person name="Esmaeel Q."/>
        </authorList>
    </citation>
    <scope>NUCLEOTIDE SEQUENCE [LARGE SCALE GENOMIC DNA]</scope>
    <source>
        <strain evidence="2 3">BE51</strain>
    </source>
</reference>
<accession>A0A365R334</accession>
<gene>
    <name evidence="2" type="ORF">DPV79_02065</name>
</gene>
<evidence type="ECO:0000313" key="2">
    <source>
        <dbReference type="EMBL" id="RBB43106.1"/>
    </source>
</evidence>
<evidence type="ECO:0000313" key="3">
    <source>
        <dbReference type="Proteomes" id="UP000252458"/>
    </source>
</evidence>
<dbReference type="Proteomes" id="UP000252458">
    <property type="component" value="Unassembled WGS sequence"/>
</dbReference>
<keyword evidence="3" id="KW-1185">Reference proteome</keyword>
<feature type="compositionally biased region" description="Basic and acidic residues" evidence="1">
    <location>
        <begin position="13"/>
        <end position="26"/>
    </location>
</feature>
<dbReference type="EMBL" id="QMFZ01000001">
    <property type="protein sequence ID" value="RBB43106.1"/>
    <property type="molecule type" value="Genomic_DNA"/>
</dbReference>
<feature type="region of interest" description="Disordered" evidence="1">
    <location>
        <begin position="13"/>
        <end position="46"/>
    </location>
</feature>
<evidence type="ECO:0000256" key="1">
    <source>
        <dbReference type="SAM" id="MobiDB-lite"/>
    </source>
</evidence>
<protein>
    <submittedName>
        <fullName evidence="2">Uncharacterized protein</fullName>
    </submittedName>
</protein>
<name>A0A365R334_9BURK</name>
<organism evidence="2 3">
    <name type="scientific">Burkholderia reimsis</name>
    <dbReference type="NCBI Taxonomy" id="2234132"/>
    <lineage>
        <taxon>Bacteria</taxon>
        <taxon>Pseudomonadati</taxon>
        <taxon>Pseudomonadota</taxon>
        <taxon>Betaproteobacteria</taxon>
        <taxon>Burkholderiales</taxon>
        <taxon>Burkholderiaceae</taxon>
        <taxon>Burkholderia</taxon>
    </lineage>
</organism>